<keyword evidence="1" id="KW-0732">Signal</keyword>
<evidence type="ECO:0000313" key="4">
    <source>
        <dbReference type="Proteomes" id="UP000499080"/>
    </source>
</evidence>
<feature type="signal peptide" evidence="1">
    <location>
        <begin position="1"/>
        <end position="20"/>
    </location>
</feature>
<dbReference type="OrthoDB" id="6753017at2759"/>
<keyword evidence="4" id="KW-1185">Reference proteome</keyword>
<dbReference type="EMBL" id="BGPR01029097">
    <property type="protein sequence ID" value="GBO00671.1"/>
    <property type="molecule type" value="Genomic_DNA"/>
</dbReference>
<gene>
    <name evidence="2" type="ORF">AVEN_129183_1</name>
    <name evidence="3" type="ORF">AVEN_129535_1</name>
</gene>
<accession>A0A4Y2TMQ6</accession>
<proteinExistence type="predicted"/>
<evidence type="ECO:0000256" key="1">
    <source>
        <dbReference type="SAM" id="SignalP"/>
    </source>
</evidence>
<comment type="caution">
    <text evidence="2">The sequence shown here is derived from an EMBL/GenBank/DDBJ whole genome shotgun (WGS) entry which is preliminary data.</text>
</comment>
<evidence type="ECO:0000313" key="2">
    <source>
        <dbReference type="EMBL" id="GBO00670.1"/>
    </source>
</evidence>
<evidence type="ECO:0000313" key="3">
    <source>
        <dbReference type="EMBL" id="GBO00671.1"/>
    </source>
</evidence>
<reference evidence="2 4" key="1">
    <citation type="journal article" date="2019" name="Sci. Rep.">
        <title>Orb-weaving spider Araneus ventricosus genome elucidates the spidroin gene catalogue.</title>
        <authorList>
            <person name="Kono N."/>
            <person name="Nakamura H."/>
            <person name="Ohtoshi R."/>
            <person name="Moran D.A.P."/>
            <person name="Shinohara A."/>
            <person name="Yoshida Y."/>
            <person name="Fujiwara M."/>
            <person name="Mori M."/>
            <person name="Tomita M."/>
            <person name="Arakawa K."/>
        </authorList>
    </citation>
    <scope>NUCLEOTIDE SEQUENCE [LARGE SCALE GENOMIC DNA]</scope>
</reference>
<dbReference type="AlphaFoldDB" id="A0A4Y2TMQ6"/>
<organism evidence="2 4">
    <name type="scientific">Araneus ventricosus</name>
    <name type="common">Orbweaver spider</name>
    <name type="synonym">Epeira ventricosa</name>
    <dbReference type="NCBI Taxonomy" id="182803"/>
    <lineage>
        <taxon>Eukaryota</taxon>
        <taxon>Metazoa</taxon>
        <taxon>Ecdysozoa</taxon>
        <taxon>Arthropoda</taxon>
        <taxon>Chelicerata</taxon>
        <taxon>Arachnida</taxon>
        <taxon>Araneae</taxon>
        <taxon>Araneomorphae</taxon>
        <taxon>Entelegynae</taxon>
        <taxon>Araneoidea</taxon>
        <taxon>Araneidae</taxon>
        <taxon>Araneus</taxon>
    </lineage>
</organism>
<dbReference type="Proteomes" id="UP000499080">
    <property type="component" value="Unassembled WGS sequence"/>
</dbReference>
<sequence length="218" mass="24279">MVNLTIFLMLGDFNIAVAHGHGVSDSALLRWTQGTMALQHICDGIEKCYGVDLTRSDQHLGISDSRVKRDNDDCRKTVEWLKHYNPFPENSNLISISTGVVGDSRVNCHMAKQEGTLGIKRIEGNNFHAVKVKRNDIVQTLALMSNAIKVGDESVSINPTTLFQRFTIAKQSGEELEDFLAYELCPLPLPCLMRVDCEKAGNPLCTKLSSHVHRILML</sequence>
<name>A0A4Y2TMQ6_ARAVE</name>
<protein>
    <submittedName>
        <fullName evidence="2">Uncharacterized protein</fullName>
    </submittedName>
</protein>
<feature type="chain" id="PRO_5036362186" evidence="1">
    <location>
        <begin position="21"/>
        <end position="218"/>
    </location>
</feature>
<dbReference type="EMBL" id="BGPR01029096">
    <property type="protein sequence ID" value="GBO00670.1"/>
    <property type="molecule type" value="Genomic_DNA"/>
</dbReference>